<gene>
    <name evidence="1" type="ORF">JOF59_005959</name>
</gene>
<dbReference type="Proteomes" id="UP001519311">
    <property type="component" value="Unassembled WGS sequence"/>
</dbReference>
<name>A0ABS4VHW5_9ACTN</name>
<keyword evidence="2" id="KW-1185">Reference proteome</keyword>
<dbReference type="EMBL" id="JAGINS010000002">
    <property type="protein sequence ID" value="MBP2363467.1"/>
    <property type="molecule type" value="Genomic_DNA"/>
</dbReference>
<accession>A0ABS4VHW5</accession>
<proteinExistence type="predicted"/>
<reference evidence="1 2" key="1">
    <citation type="submission" date="2021-03" db="EMBL/GenBank/DDBJ databases">
        <title>Sequencing the genomes of 1000 actinobacteria strains.</title>
        <authorList>
            <person name="Klenk H.-P."/>
        </authorList>
    </citation>
    <scope>NUCLEOTIDE SEQUENCE [LARGE SCALE GENOMIC DNA]</scope>
    <source>
        <strain evidence="1 2">DSM 40843</strain>
    </source>
</reference>
<evidence type="ECO:0000313" key="1">
    <source>
        <dbReference type="EMBL" id="MBP2363467.1"/>
    </source>
</evidence>
<evidence type="ECO:0000313" key="2">
    <source>
        <dbReference type="Proteomes" id="UP001519311"/>
    </source>
</evidence>
<sequence length="46" mass="4935">MDESAPAERRIVITDDFGQRVEMSADQFGSLVEEAQAGHLDAAVTA</sequence>
<organism evidence="1 2">
    <name type="scientific">Streptomyces clavifer</name>
    <dbReference type="NCBI Taxonomy" id="68188"/>
    <lineage>
        <taxon>Bacteria</taxon>
        <taxon>Bacillati</taxon>
        <taxon>Actinomycetota</taxon>
        <taxon>Actinomycetes</taxon>
        <taxon>Kitasatosporales</taxon>
        <taxon>Streptomycetaceae</taxon>
        <taxon>Streptomyces</taxon>
    </lineage>
</organism>
<comment type="caution">
    <text evidence="1">The sequence shown here is derived from an EMBL/GenBank/DDBJ whole genome shotgun (WGS) entry which is preliminary data.</text>
</comment>
<protein>
    <submittedName>
        <fullName evidence="1">Uncharacterized protein</fullName>
    </submittedName>
</protein>